<evidence type="ECO:0000313" key="1">
    <source>
        <dbReference type="EMBL" id="CAD0098296.1"/>
    </source>
</evidence>
<keyword evidence="2" id="KW-1185">Reference proteome</keyword>
<dbReference type="OrthoDB" id="3888555at2759"/>
<proteinExistence type="predicted"/>
<gene>
    <name evidence="1" type="ORF">AWRI4233_LOCUS7120</name>
</gene>
<organism evidence="1 2">
    <name type="scientific">Aureobasidium mustum</name>
    <dbReference type="NCBI Taxonomy" id="2773714"/>
    <lineage>
        <taxon>Eukaryota</taxon>
        <taxon>Fungi</taxon>
        <taxon>Dikarya</taxon>
        <taxon>Ascomycota</taxon>
        <taxon>Pezizomycotina</taxon>
        <taxon>Dothideomycetes</taxon>
        <taxon>Dothideomycetidae</taxon>
        <taxon>Dothideales</taxon>
        <taxon>Saccotheciaceae</taxon>
        <taxon>Aureobasidium</taxon>
    </lineage>
</organism>
<sequence>MDPDSEDEPFFAGFLRLPSVLNAEPRTTFEIEPLLPPTGNSRLAAAVSASLPPQLSDNARKLFYELLWAKELQVVDRACAMPWARVTWLPKDLSGAFAR</sequence>
<comment type="caution">
    <text evidence="1">The sequence shown here is derived from an EMBL/GenBank/DDBJ whole genome shotgun (WGS) entry which is preliminary data.</text>
</comment>
<name>A0A9N8K865_9PEZI</name>
<evidence type="ECO:0000313" key="2">
    <source>
        <dbReference type="Proteomes" id="UP000714618"/>
    </source>
</evidence>
<dbReference type="AlphaFoldDB" id="A0A9N8K865"/>
<accession>A0A9N8K865</accession>
<protein>
    <submittedName>
        <fullName evidence="1">Uncharacterized protein</fullName>
    </submittedName>
</protein>
<reference evidence="1" key="1">
    <citation type="submission" date="2020-06" db="EMBL/GenBank/DDBJ databases">
        <authorList>
            <person name="Onetto C."/>
        </authorList>
    </citation>
    <scope>NUCLEOTIDE SEQUENCE</scope>
</reference>
<dbReference type="EMBL" id="CAIJEO010000009">
    <property type="protein sequence ID" value="CAD0098296.1"/>
    <property type="molecule type" value="Genomic_DNA"/>
</dbReference>
<dbReference type="Proteomes" id="UP000714618">
    <property type="component" value="Unassembled WGS sequence"/>
</dbReference>